<comment type="function">
    <text evidence="2">DNA polymerase III is a complex, multichain enzyme responsible for most of the replicative synthesis in bacteria. The epsilon subunit contain the editing function and is a proofreading 3'-5' exonuclease.</text>
</comment>
<dbReference type="GO" id="GO:0003887">
    <property type="term" value="F:DNA-directed DNA polymerase activity"/>
    <property type="evidence" value="ECO:0007669"/>
    <property type="project" value="UniProtKB-EC"/>
</dbReference>
<dbReference type="Proteomes" id="UP000008332">
    <property type="component" value="Chromosome"/>
</dbReference>
<gene>
    <name evidence="7" type="ordered locus">Rfer_3777</name>
</gene>
<dbReference type="eggNOG" id="COG5002">
    <property type="taxonomic scope" value="Bacteria"/>
</dbReference>
<dbReference type="GO" id="GO:0045004">
    <property type="term" value="P:DNA replication proofreading"/>
    <property type="evidence" value="ECO:0007669"/>
    <property type="project" value="TreeGrafter"/>
</dbReference>
<protein>
    <recommendedName>
        <fullName evidence="1">DNA-directed DNA polymerase</fullName>
        <ecNumber evidence="1">2.7.7.7</ecNumber>
    </recommendedName>
</protein>
<dbReference type="eggNOG" id="COG2176">
    <property type="taxonomic scope" value="Bacteria"/>
</dbReference>
<dbReference type="Gene3D" id="3.30.420.10">
    <property type="entry name" value="Ribonuclease H-like superfamily/Ribonuclease H"/>
    <property type="match status" value="1"/>
</dbReference>
<accession>Q21RX6</accession>
<evidence type="ECO:0000256" key="1">
    <source>
        <dbReference type="ARBA" id="ARBA00012417"/>
    </source>
</evidence>
<dbReference type="NCBIfam" id="TIGR00573">
    <property type="entry name" value="dnaq"/>
    <property type="match status" value="1"/>
</dbReference>
<feature type="domain" description="Exonuclease" evidence="6">
    <location>
        <begin position="531"/>
        <end position="699"/>
    </location>
</feature>
<dbReference type="AlphaFoldDB" id="Q21RX6"/>
<dbReference type="InterPro" id="IPR006054">
    <property type="entry name" value="DnaQ"/>
</dbReference>
<dbReference type="CDD" id="cd06127">
    <property type="entry name" value="DEDDh"/>
    <property type="match status" value="1"/>
</dbReference>
<dbReference type="InterPro" id="IPR013520">
    <property type="entry name" value="Ribonucl_H"/>
</dbReference>
<dbReference type="PANTHER" id="PTHR30231:SF41">
    <property type="entry name" value="DNA POLYMERASE III SUBUNIT EPSILON"/>
    <property type="match status" value="1"/>
</dbReference>
<dbReference type="OrthoDB" id="9803913at2"/>
<evidence type="ECO:0000259" key="6">
    <source>
        <dbReference type="SMART" id="SM00479"/>
    </source>
</evidence>
<dbReference type="KEGG" id="rfr:Rfer_3777"/>
<dbReference type="PANTHER" id="PTHR30231">
    <property type="entry name" value="DNA POLYMERASE III SUBUNIT EPSILON"/>
    <property type="match status" value="1"/>
</dbReference>
<keyword evidence="7" id="KW-0548">Nucleotidyltransferase</keyword>
<feature type="transmembrane region" description="Helical" evidence="5">
    <location>
        <begin position="50"/>
        <end position="71"/>
    </location>
</feature>
<dbReference type="Pfam" id="PF00929">
    <property type="entry name" value="RNase_T"/>
    <property type="match status" value="1"/>
</dbReference>
<dbReference type="SMART" id="SM00479">
    <property type="entry name" value="EXOIII"/>
    <property type="match status" value="1"/>
</dbReference>
<keyword evidence="8" id="KW-1185">Reference proteome</keyword>
<dbReference type="Gene3D" id="3.30.450.20">
    <property type="entry name" value="PAS domain"/>
    <property type="match status" value="1"/>
</dbReference>
<dbReference type="GO" id="GO:0003677">
    <property type="term" value="F:DNA binding"/>
    <property type="evidence" value="ECO:0007669"/>
    <property type="project" value="InterPro"/>
</dbReference>
<reference evidence="8" key="1">
    <citation type="submission" date="2006-02" db="EMBL/GenBank/DDBJ databases">
        <title>Complete sequence of chromosome of Rhodoferax ferrireducens DSM 15236.</title>
        <authorList>
            <person name="Copeland A."/>
            <person name="Lucas S."/>
            <person name="Lapidus A."/>
            <person name="Barry K."/>
            <person name="Detter J.C."/>
            <person name="Glavina del Rio T."/>
            <person name="Hammon N."/>
            <person name="Israni S."/>
            <person name="Pitluck S."/>
            <person name="Brettin T."/>
            <person name="Bruce D."/>
            <person name="Han C."/>
            <person name="Tapia R."/>
            <person name="Gilna P."/>
            <person name="Kiss H."/>
            <person name="Schmutz J."/>
            <person name="Larimer F."/>
            <person name="Land M."/>
            <person name="Kyrpides N."/>
            <person name="Ivanova N."/>
            <person name="Richardson P."/>
        </authorList>
    </citation>
    <scope>NUCLEOTIDE SEQUENCE [LARGE SCALE GENOMIC DNA]</scope>
    <source>
        <strain evidence="8">ATCC BAA-621 / DSM 15236 / T118</strain>
    </source>
</reference>
<dbReference type="FunFam" id="3.30.420.10:FF:000045">
    <property type="entry name" value="3'-5' exonuclease DinG"/>
    <property type="match status" value="1"/>
</dbReference>
<keyword evidence="5" id="KW-0472">Membrane</keyword>
<feature type="transmembrane region" description="Helical" evidence="5">
    <location>
        <begin position="7"/>
        <end position="30"/>
    </location>
</feature>
<evidence type="ECO:0000256" key="4">
    <source>
        <dbReference type="ARBA" id="ARBA00049244"/>
    </source>
</evidence>
<dbReference type="STRING" id="338969.Rfer_3777"/>
<dbReference type="EC" id="2.7.7.7" evidence="1"/>
<evidence type="ECO:0000256" key="5">
    <source>
        <dbReference type="SAM" id="Phobius"/>
    </source>
</evidence>
<keyword evidence="7" id="KW-0808">Transferase</keyword>
<sequence length="722" mass="80746">MKINRRLLLATAAVGLGLALWLVLTLALVWSTLEPSQRESMGALLAPRLALLGMSWGVALLLVASLLRLLYRRYVSAPARLLEATRVLLTATEPQSLRPNGTTETRALALAINELAAQRDHLRADMTQQVAQASLSVKQEKNRLAALMAELTQSVVVCNLDGRILLYNNRARLQLPQFSQARGLADGAGSIGIGRSIYAVFDRQLVVHALENIHRRLVRGAASPSTQFVTTTPSGQLLRVQMAPVRPGEIDASNVDAFTGFVLVLDNITRNFEQESLRDQLLHGLTEGSRSSLANMQAALDMLGYPDLEPAMHERFMGVLREELVAMSARITDLVQHSTLGLKTRWPLEEMLGTDLMTAAQRQIGNYCQRPVTLDTLDESLWLKVESFTLLQALTYLASRLVEEFEVKFLRLRLQAVGERAQLDLIWTGHAMSTETVMTWEMDAMRFGTESTPLTVRDVVERHGGEMWFERERIRHEAFFRFLLPVASAQEQLEAMQVMQIESRPEYFDFDLFQVTEEGRALDERALSDLSYTVFDTETTGLNPAEGDEIIQIGAARIVNKKILRQESFEQLVNPDRLISAASVQIHGITQDRVIGQPRIGEVLPAFHAFAQDTVLVAHNAAFDMKFLQLKEAATGLAFHQPVLDTLLLSAVVHPNQESHRLEAIAERFNITVLGRHTALGDAMVTAEVWLRLIPLLNAMGIYTLRQAREAAQKTYYARLKY</sequence>
<dbReference type="HOGENOM" id="CLU_017573_0_0_4"/>
<organism evidence="7 8">
    <name type="scientific">Albidiferax ferrireducens (strain ATCC BAA-621 / DSM 15236 / T118)</name>
    <name type="common">Rhodoferax ferrireducens</name>
    <dbReference type="NCBI Taxonomy" id="338969"/>
    <lineage>
        <taxon>Bacteria</taxon>
        <taxon>Pseudomonadati</taxon>
        <taxon>Pseudomonadota</taxon>
        <taxon>Betaproteobacteria</taxon>
        <taxon>Burkholderiales</taxon>
        <taxon>Comamonadaceae</taxon>
        <taxon>Rhodoferax</taxon>
    </lineage>
</organism>
<evidence type="ECO:0000313" key="7">
    <source>
        <dbReference type="EMBL" id="ABD71477.1"/>
    </source>
</evidence>
<dbReference type="SUPFAM" id="SSF53098">
    <property type="entry name" value="Ribonuclease H-like"/>
    <property type="match status" value="1"/>
</dbReference>
<keyword evidence="5" id="KW-1133">Transmembrane helix</keyword>
<dbReference type="RefSeq" id="WP_011466040.1">
    <property type="nucleotide sequence ID" value="NC_007908.1"/>
</dbReference>
<evidence type="ECO:0000313" key="8">
    <source>
        <dbReference type="Proteomes" id="UP000008332"/>
    </source>
</evidence>
<dbReference type="GO" id="GO:0008408">
    <property type="term" value="F:3'-5' exonuclease activity"/>
    <property type="evidence" value="ECO:0007669"/>
    <property type="project" value="TreeGrafter"/>
</dbReference>
<dbReference type="InterPro" id="IPR036397">
    <property type="entry name" value="RNaseH_sf"/>
</dbReference>
<evidence type="ECO:0000256" key="3">
    <source>
        <dbReference type="ARBA" id="ARBA00026073"/>
    </source>
</evidence>
<proteinExistence type="predicted"/>
<comment type="subunit">
    <text evidence="3">DNA polymerase III contains a core (composed of alpha, epsilon and theta chains) that associates with a tau subunit. This core dimerizes to form the POLIII' complex. PolIII' associates with the gamma complex (composed of gamma, delta, delta', psi and chi chains) and with the beta chain to form the complete DNA polymerase III complex.</text>
</comment>
<name>Q21RX6_ALBFT</name>
<dbReference type="EMBL" id="CP000267">
    <property type="protein sequence ID" value="ABD71477.1"/>
    <property type="molecule type" value="Genomic_DNA"/>
</dbReference>
<dbReference type="InterPro" id="IPR012337">
    <property type="entry name" value="RNaseH-like_sf"/>
</dbReference>
<comment type="catalytic activity">
    <reaction evidence="4">
        <text>DNA(n) + a 2'-deoxyribonucleoside 5'-triphosphate = DNA(n+1) + diphosphate</text>
        <dbReference type="Rhea" id="RHEA:22508"/>
        <dbReference type="Rhea" id="RHEA-COMP:17339"/>
        <dbReference type="Rhea" id="RHEA-COMP:17340"/>
        <dbReference type="ChEBI" id="CHEBI:33019"/>
        <dbReference type="ChEBI" id="CHEBI:61560"/>
        <dbReference type="ChEBI" id="CHEBI:173112"/>
        <dbReference type="EC" id="2.7.7.7"/>
    </reaction>
</comment>
<evidence type="ECO:0000256" key="2">
    <source>
        <dbReference type="ARBA" id="ARBA00025483"/>
    </source>
</evidence>
<keyword evidence="5" id="KW-0812">Transmembrane</keyword>
<dbReference type="GO" id="GO:0005829">
    <property type="term" value="C:cytosol"/>
    <property type="evidence" value="ECO:0007669"/>
    <property type="project" value="TreeGrafter"/>
</dbReference>